<gene>
    <name evidence="5" type="ORF">B0H16DRAFT_1328929</name>
</gene>
<sequence>MFFHFHLIFLAVSVLPTALGSTGPAVNTTSGFYIGVHDTQNEVDVFLGLRFAQAPLARFTPATPVLKAPEVPHKAIAFGADCPQLPTLMEVVGVPLGPPLRGSNQSEDCFFVNVWRPAGTSAKDRLPILVSIFGGGYFSGSSSEWNATSLVRRSVATEKPMIFINFNYRTGVFGFIGSAQAPAIALNTGLQDQRDALRWIQNNAEAFGGDASRITITGESAGGSSVHMHLVYPDFQRTFRAGISSSGNSLTLNTPACAWHDRPGGAYNILGNITNCGIGPGSFECLQNIPFDTFLPLALTTYSPPGGAAPPWGPCKGPQGSLIDEYPAKKVIDGDFLSVPIVAGTNLNEGNYFVGTTFIDITPQPSPDEANSILSSFIGSQATNFKNVSQGTLDKLVDLYAHPTDNLSNSSLSNRAAQFLTDYEFLAPNRLFLDIASARKQDVWAYSFQQPLAGFPDFLGAFHSADLYYLDIGFSFVPTGQLVSQLQDFYISFTNDLIPGSDWPKYSKTSKIAMRFLEGEVGPIADTYRRNQTDFLNRVDTMEEFGRFG</sequence>
<dbReference type="InterPro" id="IPR029058">
    <property type="entry name" value="AB_hydrolase_fold"/>
</dbReference>
<dbReference type="Pfam" id="PF00135">
    <property type="entry name" value="COesterase"/>
    <property type="match status" value="1"/>
</dbReference>
<proteinExistence type="inferred from homology"/>
<dbReference type="Proteomes" id="UP001215598">
    <property type="component" value="Unassembled WGS sequence"/>
</dbReference>
<feature type="domain" description="Carboxylesterase type B" evidence="4">
    <location>
        <begin position="30"/>
        <end position="499"/>
    </location>
</feature>
<dbReference type="EMBL" id="JARKIB010000147">
    <property type="protein sequence ID" value="KAJ7732153.1"/>
    <property type="molecule type" value="Genomic_DNA"/>
</dbReference>
<evidence type="ECO:0000256" key="1">
    <source>
        <dbReference type="ARBA" id="ARBA00005964"/>
    </source>
</evidence>
<feature type="chain" id="PRO_5041765825" description="Carboxylic ester hydrolase" evidence="3">
    <location>
        <begin position="21"/>
        <end position="549"/>
    </location>
</feature>
<name>A0AAD7I229_9AGAR</name>
<dbReference type="PROSITE" id="PS00122">
    <property type="entry name" value="CARBOXYLESTERASE_B_1"/>
    <property type="match status" value="1"/>
</dbReference>
<evidence type="ECO:0000259" key="4">
    <source>
        <dbReference type="Pfam" id="PF00135"/>
    </source>
</evidence>
<evidence type="ECO:0000313" key="6">
    <source>
        <dbReference type="Proteomes" id="UP001215598"/>
    </source>
</evidence>
<keyword evidence="2 3" id="KW-0378">Hydrolase</keyword>
<keyword evidence="3" id="KW-0732">Signal</keyword>
<dbReference type="InterPro" id="IPR019826">
    <property type="entry name" value="Carboxylesterase_B_AS"/>
</dbReference>
<evidence type="ECO:0000256" key="2">
    <source>
        <dbReference type="ARBA" id="ARBA00022801"/>
    </source>
</evidence>
<comment type="similarity">
    <text evidence="1 3">Belongs to the type-B carboxylesterase/lipase family.</text>
</comment>
<dbReference type="Gene3D" id="3.40.50.1820">
    <property type="entry name" value="alpha/beta hydrolase"/>
    <property type="match status" value="1"/>
</dbReference>
<evidence type="ECO:0000313" key="5">
    <source>
        <dbReference type="EMBL" id="KAJ7732153.1"/>
    </source>
</evidence>
<dbReference type="GO" id="GO:0016787">
    <property type="term" value="F:hydrolase activity"/>
    <property type="evidence" value="ECO:0007669"/>
    <property type="project" value="UniProtKB-KW"/>
</dbReference>
<evidence type="ECO:0000256" key="3">
    <source>
        <dbReference type="RuleBase" id="RU361235"/>
    </source>
</evidence>
<organism evidence="5 6">
    <name type="scientific">Mycena metata</name>
    <dbReference type="NCBI Taxonomy" id="1033252"/>
    <lineage>
        <taxon>Eukaryota</taxon>
        <taxon>Fungi</taxon>
        <taxon>Dikarya</taxon>
        <taxon>Basidiomycota</taxon>
        <taxon>Agaricomycotina</taxon>
        <taxon>Agaricomycetes</taxon>
        <taxon>Agaricomycetidae</taxon>
        <taxon>Agaricales</taxon>
        <taxon>Marasmiineae</taxon>
        <taxon>Mycenaceae</taxon>
        <taxon>Mycena</taxon>
    </lineage>
</organism>
<protein>
    <recommendedName>
        <fullName evidence="3">Carboxylic ester hydrolase</fullName>
        <ecNumber evidence="3">3.1.1.-</ecNumber>
    </recommendedName>
</protein>
<dbReference type="EC" id="3.1.1.-" evidence="3"/>
<dbReference type="InterPro" id="IPR002018">
    <property type="entry name" value="CarbesteraseB"/>
</dbReference>
<dbReference type="AlphaFoldDB" id="A0AAD7I229"/>
<dbReference type="InterPro" id="IPR050309">
    <property type="entry name" value="Type-B_Carboxylest/Lipase"/>
</dbReference>
<reference evidence="5" key="1">
    <citation type="submission" date="2023-03" db="EMBL/GenBank/DDBJ databases">
        <title>Massive genome expansion in bonnet fungi (Mycena s.s.) driven by repeated elements and novel gene families across ecological guilds.</title>
        <authorList>
            <consortium name="Lawrence Berkeley National Laboratory"/>
            <person name="Harder C.B."/>
            <person name="Miyauchi S."/>
            <person name="Viragh M."/>
            <person name="Kuo A."/>
            <person name="Thoen E."/>
            <person name="Andreopoulos B."/>
            <person name="Lu D."/>
            <person name="Skrede I."/>
            <person name="Drula E."/>
            <person name="Henrissat B."/>
            <person name="Morin E."/>
            <person name="Kohler A."/>
            <person name="Barry K."/>
            <person name="LaButti K."/>
            <person name="Morin E."/>
            <person name="Salamov A."/>
            <person name="Lipzen A."/>
            <person name="Mereny Z."/>
            <person name="Hegedus B."/>
            <person name="Baldrian P."/>
            <person name="Stursova M."/>
            <person name="Weitz H."/>
            <person name="Taylor A."/>
            <person name="Grigoriev I.V."/>
            <person name="Nagy L.G."/>
            <person name="Martin F."/>
            <person name="Kauserud H."/>
        </authorList>
    </citation>
    <scope>NUCLEOTIDE SEQUENCE</scope>
    <source>
        <strain evidence="5">CBHHK182m</strain>
    </source>
</reference>
<comment type="caution">
    <text evidence="5">The sequence shown here is derived from an EMBL/GenBank/DDBJ whole genome shotgun (WGS) entry which is preliminary data.</text>
</comment>
<accession>A0AAD7I229</accession>
<dbReference type="SUPFAM" id="SSF53474">
    <property type="entry name" value="alpha/beta-Hydrolases"/>
    <property type="match status" value="1"/>
</dbReference>
<dbReference type="PANTHER" id="PTHR11559">
    <property type="entry name" value="CARBOXYLESTERASE"/>
    <property type="match status" value="1"/>
</dbReference>
<feature type="signal peptide" evidence="3">
    <location>
        <begin position="1"/>
        <end position="20"/>
    </location>
</feature>
<keyword evidence="6" id="KW-1185">Reference proteome</keyword>